<evidence type="ECO:0000313" key="2">
    <source>
        <dbReference type="EMBL" id="GGH04102.1"/>
    </source>
</evidence>
<name>A0ABQ1XVN6_9PROT</name>
<proteinExistence type="predicted"/>
<gene>
    <name evidence="2" type="ORF">GCM10007420_20660</name>
</gene>
<keyword evidence="1" id="KW-0812">Transmembrane</keyword>
<evidence type="ECO:0000256" key="1">
    <source>
        <dbReference type="SAM" id="Phobius"/>
    </source>
</evidence>
<dbReference type="RefSeq" id="WP_188452503.1">
    <property type="nucleotide sequence ID" value="NZ_BMFS01000009.1"/>
</dbReference>
<keyword evidence="1" id="KW-1133">Transmembrane helix</keyword>
<evidence type="ECO:0000313" key="3">
    <source>
        <dbReference type="Proteomes" id="UP000648722"/>
    </source>
</evidence>
<accession>A0ABQ1XVN6</accession>
<feature type="transmembrane region" description="Helical" evidence="1">
    <location>
        <begin position="86"/>
        <end position="105"/>
    </location>
</feature>
<comment type="caution">
    <text evidence="2">The sequence shown here is derived from an EMBL/GenBank/DDBJ whole genome shotgun (WGS) entry which is preliminary data.</text>
</comment>
<sequence>MTRPDERFDEDLRSLFAAASPGPDPAFTAGVLTALPRAPWLRPAILALAGLLGVLIAGFQLPELVLAMDMIAGGLGVAAIDTMGAQALAMGIVAVGLAAVTLVLFRRGNLTW</sequence>
<feature type="transmembrane region" description="Helical" evidence="1">
    <location>
        <begin position="40"/>
        <end position="57"/>
    </location>
</feature>
<dbReference type="Proteomes" id="UP000648722">
    <property type="component" value="Unassembled WGS sequence"/>
</dbReference>
<keyword evidence="1" id="KW-0472">Membrane</keyword>
<reference evidence="3" key="1">
    <citation type="journal article" date="2019" name="Int. J. Syst. Evol. Microbiol.">
        <title>The Global Catalogue of Microorganisms (GCM) 10K type strain sequencing project: providing services to taxonomists for standard genome sequencing and annotation.</title>
        <authorList>
            <consortium name="The Broad Institute Genomics Platform"/>
            <consortium name="The Broad Institute Genome Sequencing Center for Infectious Disease"/>
            <person name="Wu L."/>
            <person name="Ma J."/>
        </authorList>
    </citation>
    <scope>NUCLEOTIDE SEQUENCE [LARGE SCALE GENOMIC DNA]</scope>
    <source>
        <strain evidence="3">CGMCC 1.12766</strain>
    </source>
</reference>
<dbReference type="EMBL" id="BMFS01000009">
    <property type="protein sequence ID" value="GGH04102.1"/>
    <property type="molecule type" value="Genomic_DNA"/>
</dbReference>
<keyword evidence="3" id="KW-1185">Reference proteome</keyword>
<organism evidence="2 3">
    <name type="scientific">Glycocaulis albus</name>
    <dbReference type="NCBI Taxonomy" id="1382801"/>
    <lineage>
        <taxon>Bacteria</taxon>
        <taxon>Pseudomonadati</taxon>
        <taxon>Pseudomonadota</taxon>
        <taxon>Alphaproteobacteria</taxon>
        <taxon>Maricaulales</taxon>
        <taxon>Maricaulaceae</taxon>
        <taxon>Glycocaulis</taxon>
    </lineage>
</organism>
<protein>
    <submittedName>
        <fullName evidence="2">Uncharacterized protein</fullName>
    </submittedName>
</protein>